<evidence type="ECO:0000256" key="3">
    <source>
        <dbReference type="ARBA" id="ARBA00022989"/>
    </source>
</evidence>
<dbReference type="PANTHER" id="PTHR10361">
    <property type="entry name" value="SODIUM-BILE ACID COTRANSPORTER"/>
    <property type="match status" value="1"/>
</dbReference>
<keyword evidence="3 5" id="KW-1133">Transmembrane helix</keyword>
<feature type="transmembrane region" description="Helical" evidence="5">
    <location>
        <begin position="164"/>
        <end position="184"/>
    </location>
</feature>
<keyword evidence="7" id="KW-1185">Reference proteome</keyword>
<feature type="transmembrane region" description="Helical" evidence="5">
    <location>
        <begin position="253"/>
        <end position="273"/>
    </location>
</feature>
<feature type="transmembrane region" description="Helical" evidence="5">
    <location>
        <begin position="64"/>
        <end position="84"/>
    </location>
</feature>
<keyword evidence="2 5" id="KW-0812">Transmembrane</keyword>
<evidence type="ECO:0000256" key="4">
    <source>
        <dbReference type="ARBA" id="ARBA00023136"/>
    </source>
</evidence>
<proteinExistence type="predicted"/>
<evidence type="ECO:0000256" key="1">
    <source>
        <dbReference type="ARBA" id="ARBA00004141"/>
    </source>
</evidence>
<protein>
    <submittedName>
        <fullName evidence="6">Bile acid:sodium symporter, BASS family</fullName>
    </submittedName>
</protein>
<dbReference type="AlphaFoldDB" id="A0A7U6GJN2"/>
<evidence type="ECO:0000256" key="5">
    <source>
        <dbReference type="SAM" id="Phobius"/>
    </source>
</evidence>
<dbReference type="InterPro" id="IPR002657">
    <property type="entry name" value="BilAc:Na_symport/Acr3"/>
</dbReference>
<dbReference type="PANTHER" id="PTHR10361:SF28">
    <property type="entry name" value="P3 PROTEIN-RELATED"/>
    <property type="match status" value="1"/>
</dbReference>
<dbReference type="GO" id="GO:0016020">
    <property type="term" value="C:membrane"/>
    <property type="evidence" value="ECO:0007669"/>
    <property type="project" value="UniProtKB-SubCell"/>
</dbReference>
<evidence type="ECO:0000313" key="7">
    <source>
        <dbReference type="Proteomes" id="UP000031631"/>
    </source>
</evidence>
<feature type="transmembrane region" description="Helical" evidence="5">
    <location>
        <begin position="227"/>
        <end position="247"/>
    </location>
</feature>
<feature type="transmembrane region" description="Helical" evidence="5">
    <location>
        <begin position="91"/>
        <end position="121"/>
    </location>
</feature>
<dbReference type="Proteomes" id="UP000031631">
    <property type="component" value="Chromosome"/>
</dbReference>
<dbReference type="RefSeq" id="WP_041068177.1">
    <property type="nucleotide sequence ID" value="NZ_AP012273.1"/>
</dbReference>
<comment type="subcellular location">
    <subcellularLocation>
        <location evidence="1">Membrane</location>
        <topology evidence="1">Multi-pass membrane protein</topology>
    </subcellularLocation>
</comment>
<feature type="transmembrane region" description="Helical" evidence="5">
    <location>
        <begin position="36"/>
        <end position="58"/>
    </location>
</feature>
<feature type="transmembrane region" description="Helical" evidence="5">
    <location>
        <begin position="196"/>
        <end position="218"/>
    </location>
</feature>
<evidence type="ECO:0000313" key="6">
    <source>
        <dbReference type="EMBL" id="BAO44928.1"/>
    </source>
</evidence>
<dbReference type="EMBL" id="AP012273">
    <property type="protein sequence ID" value="BAO44928.1"/>
    <property type="molecule type" value="Genomic_DNA"/>
</dbReference>
<reference evidence="6 7" key="1">
    <citation type="journal article" date="2014" name="PLoS ONE">
        <title>Physiological and genomic features of a novel sulfur-oxidizing gammaproteobacterium belonging to a previously uncultivated symbiotic lineage isolated from a hydrothermal vent.</title>
        <authorList>
            <person name="Nunoura T."/>
            <person name="Takaki Y."/>
            <person name="Kazama H."/>
            <person name="Kakuta J."/>
            <person name="Shimamura S."/>
            <person name="Makita H."/>
            <person name="Hirai M."/>
            <person name="Miyazaki M."/>
            <person name="Takai K."/>
        </authorList>
    </citation>
    <scope>NUCLEOTIDE SEQUENCE [LARGE SCALE GENOMIC DNA]</scope>
    <source>
        <strain evidence="6 7">Hiromi1</strain>
    </source>
</reference>
<dbReference type="KEGG" id="tbn:TBH_C2014"/>
<organism evidence="6 7">
    <name type="scientific">Thiolapillus brandeum</name>
    <dbReference type="NCBI Taxonomy" id="1076588"/>
    <lineage>
        <taxon>Bacteria</taxon>
        <taxon>Pseudomonadati</taxon>
        <taxon>Pseudomonadota</taxon>
        <taxon>Gammaproteobacteria</taxon>
        <taxon>Chromatiales</taxon>
        <taxon>Sedimenticolaceae</taxon>
        <taxon>Thiolapillus</taxon>
    </lineage>
</organism>
<dbReference type="InterPro" id="IPR004710">
    <property type="entry name" value="Bilac:Na_transpt"/>
</dbReference>
<evidence type="ECO:0000256" key="2">
    <source>
        <dbReference type="ARBA" id="ARBA00022692"/>
    </source>
</evidence>
<gene>
    <name evidence="6" type="ORF">TBH_C2014</name>
</gene>
<accession>A0A7U6GJN2</accession>
<dbReference type="Pfam" id="PF01758">
    <property type="entry name" value="SBF"/>
    <property type="match status" value="1"/>
</dbReference>
<dbReference type="OrthoDB" id="9806785at2"/>
<name>A0A7U6GJN2_9GAMM</name>
<dbReference type="InterPro" id="IPR038770">
    <property type="entry name" value="Na+/solute_symporter_sf"/>
</dbReference>
<sequence>MVEALIPVIVFLLMLIVGTGLQVMQFHAVLRFPGALLGGTLMQILMLPAGAVAIIYLLNPPLDIAAGLLLISACPGGALSSFYCHFGRLNVALSVMLTSISSIIGFLALPLVLVVVFPIVFSVQETDVPVVGLIYRLFLLLLLPIGIGMLTKKSFPEQISQHGQLMRIVGLVLVVMLLGLIFYMQWRNAVVLLRDLVLVSLVFTLYALTAGWLTAYVLRQAREDRSVFAIEFAVRNAGVAAVVAITSLGRPEFVVFAALFVVVQFPLIMALIFKERLTMKWSSGNI</sequence>
<keyword evidence="4 5" id="KW-0472">Membrane</keyword>
<dbReference type="Gene3D" id="1.20.1530.20">
    <property type="match status" value="1"/>
</dbReference>
<feature type="transmembrane region" description="Helical" evidence="5">
    <location>
        <begin position="6"/>
        <end position="24"/>
    </location>
</feature>
<feature type="transmembrane region" description="Helical" evidence="5">
    <location>
        <begin position="133"/>
        <end position="152"/>
    </location>
</feature>